<feature type="region of interest" description="Disordered" evidence="5">
    <location>
        <begin position="1"/>
        <end position="83"/>
    </location>
</feature>
<evidence type="ECO:0000256" key="1">
    <source>
        <dbReference type="ARBA" id="ARBA00004123"/>
    </source>
</evidence>
<feature type="compositionally biased region" description="Basic residues" evidence="5">
    <location>
        <begin position="1"/>
        <end position="11"/>
    </location>
</feature>
<reference evidence="11" key="2">
    <citation type="journal article" date="2011" name="BMC Genomics">
        <title>Using RNA-seq to determine the transcriptional landscape and the hypoxic response of the pathogenic yeast Candida parapsilosis.</title>
        <authorList>
            <person name="Guida A."/>
            <person name="Lindstaedt C."/>
            <person name="Maguire S.L."/>
            <person name="Ding C."/>
            <person name="Higgins D.G."/>
            <person name="Corton N.J."/>
            <person name="Berriman M."/>
            <person name="Butler G."/>
        </authorList>
    </citation>
    <scope>GENOME REANNOTATION</scope>
    <source>
        <strain evidence="11">CDC 317 / ATCC MYA-4646</strain>
    </source>
</reference>
<proteinExistence type="predicted"/>
<dbReference type="CGD" id="CAL0000147741">
    <property type="gene designation" value="CPAR2_600840"/>
</dbReference>
<evidence type="ECO:0000313" key="8">
    <source>
        <dbReference type="CGD" id="CAL0000147741"/>
    </source>
</evidence>
<dbReference type="GO" id="GO:0005634">
    <property type="term" value="C:nucleus"/>
    <property type="evidence" value="ECO:0007669"/>
    <property type="project" value="UniProtKB-SubCell"/>
</dbReference>
<evidence type="ECO:0000256" key="3">
    <source>
        <dbReference type="ARBA" id="ARBA00023125"/>
    </source>
</evidence>
<dbReference type="Pfam" id="PF21559">
    <property type="entry name" value="Reb1_MybAD"/>
    <property type="match status" value="1"/>
</dbReference>
<dbReference type="SMART" id="SM00717">
    <property type="entry name" value="SANT"/>
    <property type="match status" value="3"/>
</dbReference>
<feature type="compositionally biased region" description="Polar residues" evidence="5">
    <location>
        <begin position="12"/>
        <end position="21"/>
    </location>
</feature>
<accession>G8B4X6</accession>
<evidence type="ECO:0000256" key="4">
    <source>
        <dbReference type="ARBA" id="ARBA00023242"/>
    </source>
</evidence>
<feature type="compositionally biased region" description="Polar residues" evidence="5">
    <location>
        <begin position="164"/>
        <end position="182"/>
    </location>
</feature>
<dbReference type="Pfam" id="PF13921">
    <property type="entry name" value="Myb_DNA-bind_6"/>
    <property type="match status" value="1"/>
</dbReference>
<reference evidence="11" key="1">
    <citation type="journal article" date="2009" name="Nature">
        <title>Evolution of pathogenicity and sexual reproduction in eight Candida genomes.</title>
        <authorList>
            <person name="Butler G."/>
            <person name="Rasmussen M.D."/>
            <person name="Lin M.F."/>
            <person name="Santos M.A."/>
            <person name="Sakthikumar S."/>
            <person name="Munro C.A."/>
            <person name="Rheinbay E."/>
            <person name="Grabherr M."/>
            <person name="Forche A."/>
            <person name="Reedy J.L."/>
            <person name="Agrafioti I."/>
            <person name="Arnaud M.B."/>
            <person name="Bates S."/>
            <person name="Brown A.J."/>
            <person name="Brunke S."/>
            <person name="Costanzo M.C."/>
            <person name="Fitzpatrick D.A."/>
            <person name="de Groot P.W."/>
            <person name="Harris D."/>
            <person name="Hoyer L.L."/>
            <person name="Hube B."/>
            <person name="Klis F.M."/>
            <person name="Kodira C."/>
            <person name="Lennard N."/>
            <person name="Logue M.E."/>
            <person name="Martin R."/>
            <person name="Neiman A.M."/>
            <person name="Nikolaou E."/>
            <person name="Quail M.A."/>
            <person name="Quinn J."/>
            <person name="Santos M.C."/>
            <person name="Schmitzberger F.F."/>
            <person name="Sherlock G."/>
            <person name="Shah P."/>
            <person name="Silverstein K.A."/>
            <person name="Skrzypek M.S."/>
            <person name="Soll D."/>
            <person name="Staggs R."/>
            <person name="Stansfield I."/>
            <person name="Stumpf M.P."/>
            <person name="Sudbery P.E."/>
            <person name="Srikantha T."/>
            <person name="Zeng Q."/>
            <person name="Berman J."/>
            <person name="Berriman M."/>
            <person name="Heitman J."/>
            <person name="Gow N.A."/>
            <person name="Lorenz M.C."/>
            <person name="Birren B.W."/>
            <person name="Kellis M."/>
            <person name="Cuomo C.A."/>
        </authorList>
    </citation>
    <scope>NUCLEOTIDE SEQUENCE [LARGE SCALE GENOMIC DNA]</scope>
    <source>
        <strain evidence="11">CDC 317 / ATCC MYA-4646</strain>
    </source>
</reference>
<feature type="region of interest" description="Disordered" evidence="5">
    <location>
        <begin position="98"/>
        <end position="124"/>
    </location>
</feature>
<evidence type="ECO:0000313" key="9">
    <source>
        <dbReference type="EMBL" id="CCE39668.1"/>
    </source>
</evidence>
<organism evidence="9 11">
    <name type="scientific">Candida parapsilosis (strain CDC 317 / ATCC MYA-4646)</name>
    <name type="common">Yeast</name>
    <name type="synonym">Monilia parapsilosis</name>
    <dbReference type="NCBI Taxonomy" id="578454"/>
    <lineage>
        <taxon>Eukaryota</taxon>
        <taxon>Fungi</taxon>
        <taxon>Dikarya</taxon>
        <taxon>Ascomycota</taxon>
        <taxon>Saccharomycotina</taxon>
        <taxon>Pichiomycetes</taxon>
        <taxon>Debaryomycetaceae</taxon>
        <taxon>Candida/Lodderomyces clade</taxon>
        <taxon>Candida</taxon>
    </lineage>
</organism>
<keyword evidence="4" id="KW-0539">Nucleus</keyword>
<reference evidence="9" key="3">
    <citation type="submission" date="2011-10" db="EMBL/GenBank/DDBJ databases">
        <title>Transcriptional landscape of the pathogenic yeast Candida parapsilosis.</title>
        <authorList>
            <person name="Guida A."/>
            <person name="Lindstaedt C."/>
            <person name="Maguire S.L."/>
            <person name="Ding C."/>
            <person name="Higgins D.G."/>
            <person name="Harris D."/>
            <person name="Berriman M."/>
            <person name="Butler G."/>
        </authorList>
    </citation>
    <scope>NUCLEOTIDE SEQUENCE</scope>
    <source>
        <strain evidence="9">CDC317</strain>
    </source>
</reference>
<evidence type="ECO:0008006" key="12">
    <source>
        <dbReference type="Google" id="ProtNLM"/>
    </source>
</evidence>
<feature type="domain" description="HTH myb-type" evidence="7">
    <location>
        <begin position="309"/>
        <end position="358"/>
    </location>
</feature>
<protein>
    <recommendedName>
        <fullName evidence="12">DNA-binding protein REB1</fullName>
    </recommendedName>
</protein>
<feature type="domain" description="Myb-like" evidence="6">
    <location>
        <begin position="357"/>
        <end position="423"/>
    </location>
</feature>
<evidence type="ECO:0000313" key="10">
    <source>
        <dbReference type="EnsemblFungi" id="CPAR2_600840-T-p1"/>
    </source>
</evidence>
<dbReference type="GO" id="GO:0000976">
    <property type="term" value="F:transcription cis-regulatory region binding"/>
    <property type="evidence" value="ECO:0007669"/>
    <property type="project" value="TreeGrafter"/>
</dbReference>
<keyword evidence="3" id="KW-0238">DNA-binding</keyword>
<evidence type="ECO:0000313" key="11">
    <source>
        <dbReference type="Proteomes" id="UP000005221"/>
    </source>
</evidence>
<dbReference type="PROSITE" id="PS51294">
    <property type="entry name" value="HTH_MYB"/>
    <property type="match status" value="1"/>
</dbReference>
<comment type="subcellular location">
    <subcellularLocation>
        <location evidence="1">Nucleus</location>
    </subcellularLocation>
</comment>
<evidence type="ECO:0000259" key="6">
    <source>
        <dbReference type="PROSITE" id="PS50090"/>
    </source>
</evidence>
<dbReference type="InterPro" id="IPR009057">
    <property type="entry name" value="Homeodomain-like_sf"/>
</dbReference>
<gene>
    <name evidence="8 9" type="ordered locus">CPAR2_600840</name>
</gene>
<dbReference type="EnsemblFungi" id="CPAR2_600840-T">
    <property type="protein sequence ID" value="CPAR2_600840-T-p1"/>
    <property type="gene ID" value="CPAR2_600840"/>
</dbReference>
<dbReference type="PANTHER" id="PTHR46380:SF2">
    <property type="entry name" value="CYCLIN-D-BINDING MYB-LIKE TRANSCRIPTION FACTOR 1"/>
    <property type="match status" value="1"/>
</dbReference>
<feature type="compositionally biased region" description="Basic and acidic residues" evidence="5">
    <location>
        <begin position="22"/>
        <end position="32"/>
    </location>
</feature>
<evidence type="ECO:0000256" key="5">
    <source>
        <dbReference type="SAM" id="MobiDB-lite"/>
    </source>
</evidence>
<dbReference type="PROSITE" id="PS50090">
    <property type="entry name" value="MYB_LIKE"/>
    <property type="match status" value="2"/>
</dbReference>
<feature type="region of interest" description="Disordered" evidence="5">
    <location>
        <begin position="159"/>
        <end position="182"/>
    </location>
</feature>
<sequence>MTDRKTVKRHSSNLQKSVDQGNHTDGEHREDLLVSFTHDGPVSKDEPSKSGSSARKKRKVGKTLGSVGPDYSEAKVQQLSSAKSELEKNHAMILVGTHNADDTTKFDANQNGSDSKNNYNEPGELNEEQQARVLAAANAMVEEDTSLMMSSGQDLACVDDPLGTQPSTAASGTEEQGSQLSSYQKYVHKKPSQVGPPELPHHNYDNIHDIDDLIIATSQKANEWFTKNVPEGLRGKPRPFTDEEDAIIDYYLAGFCHFKKWNRDDLCNRIWTNDRTKDKFWKKVCKAIPYRTQSSIYKHIRRRYHIFDVRAKWNSEDDDKLKTLAITREGQWKTIGEILGRMPEDCRDRWRNYIKCGPRRALQKWTPEEETNLVSVVNEMLHSLRSKEGKDVDASKINWTVVSEQMNGSRSRIQCRYKWTKLNENQNRIELPRMSNETKLWLLRKLEKKHTKSLEKVKWHKLMKSYVKNKPDNAGWTQKDFEQYLSDSVLQSSQKLNFQNAIKDEITRLNS</sequence>
<dbReference type="GO" id="GO:0003700">
    <property type="term" value="F:DNA-binding transcription factor activity"/>
    <property type="evidence" value="ECO:0007669"/>
    <property type="project" value="TreeGrafter"/>
</dbReference>
<dbReference type="CDD" id="cd00167">
    <property type="entry name" value="SANT"/>
    <property type="match status" value="1"/>
</dbReference>
<dbReference type="SUPFAM" id="SSF46689">
    <property type="entry name" value="Homeodomain-like"/>
    <property type="match status" value="2"/>
</dbReference>
<dbReference type="VEuPathDB" id="FungiDB:CPAR2_600840"/>
<dbReference type="PANTHER" id="PTHR46380">
    <property type="entry name" value="CYCLIN-D-BINDING MYB-LIKE TRANSCRIPTION FACTOR 1"/>
    <property type="match status" value="1"/>
</dbReference>
<keyword evidence="11" id="KW-1185">Reference proteome</keyword>
<dbReference type="InterPro" id="IPR051651">
    <property type="entry name" value="DMTF1_DNA-bind_reg"/>
</dbReference>
<feature type="compositionally biased region" description="Polar residues" evidence="5">
    <location>
        <begin position="106"/>
        <end position="120"/>
    </location>
</feature>
<accession>A0AAJ8W5R2</accession>
<dbReference type="Proteomes" id="UP000005221">
    <property type="component" value="Chromosome 6"/>
</dbReference>
<dbReference type="EMBL" id="HE605202">
    <property type="protein sequence ID" value="CCE39668.1"/>
    <property type="molecule type" value="Genomic_DNA"/>
</dbReference>
<name>G8B4X6_CANPC</name>
<dbReference type="InterPro" id="IPR001005">
    <property type="entry name" value="SANT/Myb"/>
</dbReference>
<dbReference type="AlphaFoldDB" id="G8B4X6"/>
<keyword evidence="2" id="KW-0677">Repeat</keyword>
<evidence type="ECO:0000259" key="7">
    <source>
        <dbReference type="PROSITE" id="PS51294"/>
    </source>
</evidence>
<dbReference type="Gene3D" id="1.10.10.60">
    <property type="entry name" value="Homeodomain-like"/>
    <property type="match status" value="2"/>
</dbReference>
<dbReference type="eggNOG" id="KOG0051">
    <property type="taxonomic scope" value="Eukaryota"/>
</dbReference>
<feature type="domain" description="Myb-like" evidence="6">
    <location>
        <begin position="310"/>
        <end position="354"/>
    </location>
</feature>
<reference evidence="10" key="4">
    <citation type="submission" date="2025-05" db="UniProtKB">
        <authorList>
            <consortium name="EnsemblFungi"/>
        </authorList>
    </citation>
    <scope>IDENTIFICATION</scope>
</reference>
<dbReference type="InterPro" id="IPR049260">
    <property type="entry name" value="REB1_MybAD"/>
</dbReference>
<dbReference type="InterPro" id="IPR017930">
    <property type="entry name" value="Myb_dom"/>
</dbReference>
<dbReference type="STRING" id="578454.G8B4X6"/>
<evidence type="ECO:0000256" key="2">
    <source>
        <dbReference type="ARBA" id="ARBA00022737"/>
    </source>
</evidence>